<dbReference type="Proteomes" id="UP000272942">
    <property type="component" value="Unassembled WGS sequence"/>
</dbReference>
<dbReference type="PRINTS" id="PR01365">
    <property type="entry name" value="TELOMERASERT"/>
</dbReference>
<feature type="domain" description="Reverse transcriptase" evidence="2">
    <location>
        <begin position="1"/>
        <end position="73"/>
    </location>
</feature>
<dbReference type="GO" id="GO:0003720">
    <property type="term" value="F:telomerase activity"/>
    <property type="evidence" value="ECO:0007669"/>
    <property type="project" value="InterPro"/>
</dbReference>
<name>A0A183AZA8_9TREM</name>
<gene>
    <name evidence="3" type="ORF">ECPE_LOCUS12293</name>
</gene>
<dbReference type="PANTHER" id="PTHR21301">
    <property type="entry name" value="REVERSE TRANSCRIPTASE"/>
    <property type="match status" value="1"/>
</dbReference>
<accession>A0A183AZA8</accession>
<evidence type="ECO:0000313" key="4">
    <source>
        <dbReference type="Proteomes" id="UP000272942"/>
    </source>
</evidence>
<sequence>MELCMQTYFKFEGGIYEQLKGTPMGSPISGFIAEAIMQKLEKKVLPRIMPKLLLRYVDDIFIILKKWGLRASA</sequence>
<dbReference type="SUPFAM" id="SSF56672">
    <property type="entry name" value="DNA/RNA polymerases"/>
    <property type="match status" value="1"/>
</dbReference>
<dbReference type="GO" id="GO:0000723">
    <property type="term" value="P:telomere maintenance"/>
    <property type="evidence" value="ECO:0007669"/>
    <property type="project" value="InterPro"/>
</dbReference>
<dbReference type="InterPro" id="IPR043502">
    <property type="entry name" value="DNA/RNA_pol_sf"/>
</dbReference>
<evidence type="ECO:0000259" key="2">
    <source>
        <dbReference type="PROSITE" id="PS50878"/>
    </source>
</evidence>
<evidence type="ECO:0000256" key="1">
    <source>
        <dbReference type="ARBA" id="ARBA00032044"/>
    </source>
</evidence>
<dbReference type="InterPro" id="IPR000477">
    <property type="entry name" value="RT_dom"/>
</dbReference>
<dbReference type="Pfam" id="PF00078">
    <property type="entry name" value="RVT_1"/>
    <property type="match status" value="1"/>
</dbReference>
<protein>
    <recommendedName>
        <fullName evidence="1">Telomerase catalytic subunit</fullName>
    </recommendedName>
</protein>
<organism evidence="5">
    <name type="scientific">Echinostoma caproni</name>
    <dbReference type="NCBI Taxonomy" id="27848"/>
    <lineage>
        <taxon>Eukaryota</taxon>
        <taxon>Metazoa</taxon>
        <taxon>Spiralia</taxon>
        <taxon>Lophotrochozoa</taxon>
        <taxon>Platyhelminthes</taxon>
        <taxon>Trematoda</taxon>
        <taxon>Digenea</taxon>
        <taxon>Plagiorchiida</taxon>
        <taxon>Echinostomata</taxon>
        <taxon>Echinostomatoidea</taxon>
        <taxon>Echinostomatidae</taxon>
        <taxon>Echinostoma</taxon>
    </lineage>
</organism>
<evidence type="ECO:0000313" key="5">
    <source>
        <dbReference type="WBParaSite" id="ECPE_0001232901-mRNA-1"/>
    </source>
</evidence>
<keyword evidence="4" id="KW-1185">Reference proteome</keyword>
<dbReference type="PROSITE" id="PS50878">
    <property type="entry name" value="RT_POL"/>
    <property type="match status" value="1"/>
</dbReference>
<dbReference type="GO" id="GO:0003677">
    <property type="term" value="F:DNA binding"/>
    <property type="evidence" value="ECO:0007669"/>
    <property type="project" value="InterPro"/>
</dbReference>
<dbReference type="AlphaFoldDB" id="A0A183AZA8"/>
<evidence type="ECO:0000313" key="3">
    <source>
        <dbReference type="EMBL" id="VDP89565.1"/>
    </source>
</evidence>
<dbReference type="OrthoDB" id="8963429at2759"/>
<dbReference type="CDD" id="cd00304">
    <property type="entry name" value="RT_like"/>
    <property type="match status" value="1"/>
</dbReference>
<proteinExistence type="predicted"/>
<reference evidence="5" key="1">
    <citation type="submission" date="2016-06" db="UniProtKB">
        <authorList>
            <consortium name="WormBaseParasite"/>
        </authorList>
    </citation>
    <scope>IDENTIFICATION</scope>
</reference>
<dbReference type="InterPro" id="IPR003545">
    <property type="entry name" value="Telomerase_RT"/>
</dbReference>
<dbReference type="PANTHER" id="PTHR21301:SF10">
    <property type="entry name" value="REVERSE TRANSCRIPTASE DOMAIN-CONTAINING PROTEIN"/>
    <property type="match status" value="1"/>
</dbReference>
<dbReference type="EMBL" id="UZAN01052583">
    <property type="protein sequence ID" value="VDP89565.1"/>
    <property type="molecule type" value="Genomic_DNA"/>
</dbReference>
<reference evidence="3 4" key="2">
    <citation type="submission" date="2018-11" db="EMBL/GenBank/DDBJ databases">
        <authorList>
            <consortium name="Pathogen Informatics"/>
        </authorList>
    </citation>
    <scope>NUCLEOTIDE SEQUENCE [LARGE SCALE GENOMIC DNA]</scope>
    <source>
        <strain evidence="3 4">Egypt</strain>
    </source>
</reference>
<dbReference type="WBParaSite" id="ECPE_0001232901-mRNA-1">
    <property type="protein sequence ID" value="ECPE_0001232901-mRNA-1"/>
    <property type="gene ID" value="ECPE_0001232901"/>
</dbReference>